<proteinExistence type="predicted"/>
<comment type="caution">
    <text evidence="2">The sequence shown here is derived from an EMBL/GenBank/DDBJ whole genome shotgun (WGS) entry which is preliminary data.</text>
</comment>
<keyword evidence="3" id="KW-1185">Reference proteome</keyword>
<dbReference type="RefSeq" id="WP_203982581.1">
    <property type="nucleotide sequence ID" value="NZ_BOOU01000013.1"/>
</dbReference>
<reference evidence="2" key="1">
    <citation type="submission" date="2021-01" db="EMBL/GenBank/DDBJ databases">
        <title>Whole genome shotgun sequence of Sphaerisporangium rufum NBRC 109079.</title>
        <authorList>
            <person name="Komaki H."/>
            <person name="Tamura T."/>
        </authorList>
    </citation>
    <scope>NUCLEOTIDE SEQUENCE</scope>
    <source>
        <strain evidence="2">NBRC 109079</strain>
    </source>
</reference>
<dbReference type="CDD" id="cd00093">
    <property type="entry name" value="HTH_XRE"/>
    <property type="match status" value="1"/>
</dbReference>
<dbReference type="EMBL" id="BOOU01000013">
    <property type="protein sequence ID" value="GII75941.1"/>
    <property type="molecule type" value="Genomic_DNA"/>
</dbReference>
<dbReference type="PROSITE" id="PS50943">
    <property type="entry name" value="HTH_CROC1"/>
    <property type="match status" value="1"/>
</dbReference>
<name>A0A919UWE3_9ACTN</name>
<dbReference type="Pfam" id="PF13560">
    <property type="entry name" value="HTH_31"/>
    <property type="match status" value="1"/>
</dbReference>
<dbReference type="InterPro" id="IPR043917">
    <property type="entry name" value="DUF5753"/>
</dbReference>
<organism evidence="2 3">
    <name type="scientific">Sphaerisporangium rufum</name>
    <dbReference type="NCBI Taxonomy" id="1381558"/>
    <lineage>
        <taxon>Bacteria</taxon>
        <taxon>Bacillati</taxon>
        <taxon>Actinomycetota</taxon>
        <taxon>Actinomycetes</taxon>
        <taxon>Streptosporangiales</taxon>
        <taxon>Streptosporangiaceae</taxon>
        <taxon>Sphaerisporangium</taxon>
    </lineage>
</organism>
<dbReference type="GO" id="GO:0003677">
    <property type="term" value="F:DNA binding"/>
    <property type="evidence" value="ECO:0007669"/>
    <property type="project" value="InterPro"/>
</dbReference>
<dbReference type="InterPro" id="IPR001387">
    <property type="entry name" value="Cro/C1-type_HTH"/>
</dbReference>
<gene>
    <name evidence="2" type="ORF">Sru01_09230</name>
</gene>
<accession>A0A919UWE3</accession>
<dbReference type="SMART" id="SM00530">
    <property type="entry name" value="HTH_XRE"/>
    <property type="match status" value="1"/>
</dbReference>
<dbReference type="InterPro" id="IPR010982">
    <property type="entry name" value="Lambda_DNA-bd_dom_sf"/>
</dbReference>
<dbReference type="Proteomes" id="UP000655287">
    <property type="component" value="Unassembled WGS sequence"/>
</dbReference>
<evidence type="ECO:0000259" key="1">
    <source>
        <dbReference type="PROSITE" id="PS50943"/>
    </source>
</evidence>
<evidence type="ECO:0000313" key="3">
    <source>
        <dbReference type="Proteomes" id="UP000655287"/>
    </source>
</evidence>
<dbReference type="Pfam" id="PF19054">
    <property type="entry name" value="DUF5753"/>
    <property type="match status" value="1"/>
</dbReference>
<protein>
    <submittedName>
        <fullName evidence="2">Transcriptional regulator</fullName>
    </submittedName>
</protein>
<dbReference type="Gene3D" id="1.10.260.40">
    <property type="entry name" value="lambda repressor-like DNA-binding domains"/>
    <property type="match status" value="1"/>
</dbReference>
<dbReference type="AlphaFoldDB" id="A0A919UWE3"/>
<feature type="domain" description="HTH cro/C1-type" evidence="1">
    <location>
        <begin position="18"/>
        <end position="54"/>
    </location>
</feature>
<dbReference type="SUPFAM" id="SSF47413">
    <property type="entry name" value="lambda repressor-like DNA-binding domains"/>
    <property type="match status" value="1"/>
</dbReference>
<evidence type="ECO:0000313" key="2">
    <source>
        <dbReference type="EMBL" id="GII75941.1"/>
    </source>
</evidence>
<sequence length="272" mass="30331">MTKINPEGSATARFAYELQRHRILAGLTQAELGRRIGFSGSLVGAVENMKRIPSEDFTRRCDGVLALDGALLALHADAWPPPPPVPDHFRDWTMEERRATALRMWDPLLVPGIFQTEPYARHVFERAPGITPDQVEERVVGRMRRKEVLTRENAPAVLSLIDEGVLRRPIGGCAVMRGQLEYLLEMARHPKVVIQIVPFDSAAIPGLLAAFVIAEQRGTPYTVYVDSVPDGRTMSERSVIASLTARYDAIRAEAHSRSMSLRVIQEAADKWT</sequence>